<name>A0A5M8QP78_9BACT</name>
<reference evidence="5 6" key="1">
    <citation type="submission" date="2019-05" db="EMBL/GenBank/DDBJ databases">
        <authorList>
            <person name="Qu J.-H."/>
        </authorList>
    </citation>
    <scope>NUCLEOTIDE SEQUENCE [LARGE SCALE GENOMIC DNA]</scope>
    <source>
        <strain evidence="5 6">NS28</strain>
    </source>
</reference>
<dbReference type="InterPro" id="IPR009057">
    <property type="entry name" value="Homeodomain-like_sf"/>
</dbReference>
<dbReference type="InterPro" id="IPR018060">
    <property type="entry name" value="HTH_AraC"/>
</dbReference>
<dbReference type="Pfam" id="PF12833">
    <property type="entry name" value="HTH_18"/>
    <property type="match status" value="1"/>
</dbReference>
<accession>A0A5M8QP78</accession>
<dbReference type="InterPro" id="IPR011051">
    <property type="entry name" value="RmlC_Cupin_sf"/>
</dbReference>
<dbReference type="InterPro" id="IPR054015">
    <property type="entry name" value="ExsA-like_N"/>
</dbReference>
<evidence type="ECO:0000256" key="1">
    <source>
        <dbReference type="ARBA" id="ARBA00023015"/>
    </source>
</evidence>
<dbReference type="SUPFAM" id="SSF51182">
    <property type="entry name" value="RmlC-like cupins"/>
    <property type="match status" value="1"/>
</dbReference>
<dbReference type="Proteomes" id="UP000323994">
    <property type="component" value="Unassembled WGS sequence"/>
</dbReference>
<protein>
    <submittedName>
        <fullName evidence="5">AraC family transcriptional regulator</fullName>
    </submittedName>
</protein>
<organism evidence="5 6">
    <name type="scientific">Dyadobacter flavalbus</name>
    <dbReference type="NCBI Taxonomy" id="2579942"/>
    <lineage>
        <taxon>Bacteria</taxon>
        <taxon>Pseudomonadati</taxon>
        <taxon>Bacteroidota</taxon>
        <taxon>Cytophagia</taxon>
        <taxon>Cytophagales</taxon>
        <taxon>Spirosomataceae</taxon>
        <taxon>Dyadobacter</taxon>
    </lineage>
</organism>
<keyword evidence="6" id="KW-1185">Reference proteome</keyword>
<keyword evidence="2" id="KW-0238">DNA-binding</keyword>
<keyword evidence="3" id="KW-0804">Transcription</keyword>
<comment type="caution">
    <text evidence="5">The sequence shown here is derived from an EMBL/GenBank/DDBJ whole genome shotgun (WGS) entry which is preliminary data.</text>
</comment>
<evidence type="ECO:0000256" key="3">
    <source>
        <dbReference type="ARBA" id="ARBA00023163"/>
    </source>
</evidence>
<dbReference type="InterPro" id="IPR050204">
    <property type="entry name" value="AraC_XylS_family_regulators"/>
</dbReference>
<dbReference type="EMBL" id="VBSN01000059">
    <property type="protein sequence ID" value="KAA6437098.1"/>
    <property type="molecule type" value="Genomic_DNA"/>
</dbReference>
<sequence length="267" mass="31061">MAEQQQNRFAKIVWTVTEDNFFKDEIILEFHSFVRIISGEMRVVQADNSYTFGAGDTLLFPRNHLSAVIKRPKDGRPYKAVVLGLTTDRLKEFYTTNKIQNVHAIHYGTKKFNQHPLLDGFFASLMSIFELEDELPENIASLKFQEAVSILRALDKTVDGLLADFSQPGKINLVDFMEKHYMFNMPMEKFGYLTGRSLSTFHRDFKKVFYTSPQKWLTKKRLDLAYYQLTEKNRKPVDVYLEAGFENLSHFSFAFKKQFGYAPTSLI</sequence>
<keyword evidence="1" id="KW-0805">Transcription regulation</keyword>
<dbReference type="Pfam" id="PF22200">
    <property type="entry name" value="ExsA_N"/>
    <property type="match status" value="1"/>
</dbReference>
<dbReference type="GO" id="GO:0043565">
    <property type="term" value="F:sequence-specific DNA binding"/>
    <property type="evidence" value="ECO:0007669"/>
    <property type="project" value="InterPro"/>
</dbReference>
<proteinExistence type="predicted"/>
<dbReference type="PROSITE" id="PS01124">
    <property type="entry name" value="HTH_ARAC_FAMILY_2"/>
    <property type="match status" value="1"/>
</dbReference>
<evidence type="ECO:0000313" key="5">
    <source>
        <dbReference type="EMBL" id="KAA6437098.1"/>
    </source>
</evidence>
<evidence type="ECO:0000313" key="6">
    <source>
        <dbReference type="Proteomes" id="UP000323994"/>
    </source>
</evidence>
<dbReference type="OrthoDB" id="4480133at2"/>
<gene>
    <name evidence="5" type="ORF">FEM33_20320</name>
</gene>
<feature type="domain" description="HTH araC/xylS-type" evidence="4">
    <location>
        <begin position="171"/>
        <end position="267"/>
    </location>
</feature>
<dbReference type="SMART" id="SM00342">
    <property type="entry name" value="HTH_ARAC"/>
    <property type="match status" value="1"/>
</dbReference>
<dbReference type="PANTHER" id="PTHR46796:SF13">
    <property type="entry name" value="HTH-TYPE TRANSCRIPTIONAL ACTIVATOR RHAS"/>
    <property type="match status" value="1"/>
</dbReference>
<dbReference type="GO" id="GO:0003700">
    <property type="term" value="F:DNA-binding transcription factor activity"/>
    <property type="evidence" value="ECO:0007669"/>
    <property type="project" value="InterPro"/>
</dbReference>
<dbReference type="AlphaFoldDB" id="A0A5M8QP78"/>
<evidence type="ECO:0000259" key="4">
    <source>
        <dbReference type="PROSITE" id="PS01124"/>
    </source>
</evidence>
<dbReference type="PANTHER" id="PTHR46796">
    <property type="entry name" value="HTH-TYPE TRANSCRIPTIONAL ACTIVATOR RHAS-RELATED"/>
    <property type="match status" value="1"/>
</dbReference>
<dbReference type="Gene3D" id="1.10.10.60">
    <property type="entry name" value="Homeodomain-like"/>
    <property type="match status" value="1"/>
</dbReference>
<evidence type="ECO:0000256" key="2">
    <source>
        <dbReference type="ARBA" id="ARBA00023125"/>
    </source>
</evidence>
<dbReference type="SUPFAM" id="SSF46689">
    <property type="entry name" value="Homeodomain-like"/>
    <property type="match status" value="1"/>
</dbReference>